<sequence>MKKREQQYETYAPKEPKLTIETDHTYPNANNVPGDSVDEYMFLKTANGILAGQEIGQQNENL</sequence>
<keyword evidence="2" id="KW-1185">Reference proteome</keyword>
<evidence type="ECO:0000313" key="2">
    <source>
        <dbReference type="Proteomes" id="UP000262939"/>
    </source>
</evidence>
<evidence type="ECO:0000313" key="1">
    <source>
        <dbReference type="EMBL" id="RFU65671.1"/>
    </source>
</evidence>
<protein>
    <submittedName>
        <fullName evidence="1">Uncharacterized protein</fullName>
    </submittedName>
</protein>
<comment type="caution">
    <text evidence="1">The sequence shown here is derived from an EMBL/GenBank/DDBJ whole genome shotgun (WGS) entry which is preliminary data.</text>
</comment>
<dbReference type="Proteomes" id="UP000262939">
    <property type="component" value="Unassembled WGS sequence"/>
</dbReference>
<name>A0A372LHA9_9BACI</name>
<gene>
    <name evidence="1" type="ORF">D0466_07310</name>
</gene>
<dbReference type="RefSeq" id="WP_117321843.1">
    <property type="nucleotide sequence ID" value="NZ_QVTD01000003.1"/>
</dbReference>
<accession>A0A372LHA9</accession>
<dbReference type="OrthoDB" id="2924022at2"/>
<dbReference type="EMBL" id="QVTD01000003">
    <property type="protein sequence ID" value="RFU65671.1"/>
    <property type="molecule type" value="Genomic_DNA"/>
</dbReference>
<reference evidence="1 2" key="1">
    <citation type="submission" date="2018-08" db="EMBL/GenBank/DDBJ databases">
        <title>Bacillus chawlae sp. nov., Bacillus glennii sp. nov., and Bacillus saganii sp. nov. Isolated from the Vehicle Assembly Building at Kennedy Space Center where the Viking Spacecraft were Assembled.</title>
        <authorList>
            <person name="Seuylemezian A."/>
            <person name="Vaishampayan P."/>
        </authorList>
    </citation>
    <scope>NUCLEOTIDE SEQUENCE [LARGE SCALE GENOMIC DNA]</scope>
    <source>
        <strain evidence="1 2">V44-8</strain>
    </source>
</reference>
<dbReference type="AlphaFoldDB" id="A0A372LHA9"/>
<organism evidence="1 2">
    <name type="scientific">Peribacillus glennii</name>
    <dbReference type="NCBI Taxonomy" id="2303991"/>
    <lineage>
        <taxon>Bacteria</taxon>
        <taxon>Bacillati</taxon>
        <taxon>Bacillota</taxon>
        <taxon>Bacilli</taxon>
        <taxon>Bacillales</taxon>
        <taxon>Bacillaceae</taxon>
        <taxon>Peribacillus</taxon>
    </lineage>
</organism>
<proteinExistence type="predicted"/>